<dbReference type="InterPro" id="IPR001680">
    <property type="entry name" value="WD40_rpt"/>
</dbReference>
<keyword evidence="6" id="KW-1185">Reference proteome</keyword>
<comment type="caution">
    <text evidence="5">The sequence shown here is derived from an EMBL/GenBank/DDBJ whole genome shotgun (WGS) entry which is preliminary data.</text>
</comment>
<dbReference type="InterPro" id="IPR015943">
    <property type="entry name" value="WD40/YVTN_repeat-like_dom_sf"/>
</dbReference>
<sequence>MPEALSLLCRVPAHPESRCWALAWSPGGALLASCGGDRAVRVWGRAGAGTGAVGAGTGTMGAGTGTVGAGTGAVGAGTGTCVATLEGHENEVKSVAWAPSGSLLATCSRDKSVWVWEVDEEEEYECVSVLNAHTQDVKHVVWHPSQELLASASYDDTVRLYREEEDDWVCCATLEGHESTVWAVAFEKGGERLASVSDDKTLRIWRRYNPGNQEGVACSGSDPTWKCVCTLSGYHSRTIYDVSWCHLTGALATACGDDAIRVFEESPTSEEVQPTFSLAAHVPRAHSQDVNGVAWNPKEPGLLASCSDDGDIAFWKYQRPEGC</sequence>
<dbReference type="PANTHER" id="PTHR19920:SF0">
    <property type="entry name" value="CYTOSOLIC IRON-SULFUR PROTEIN ASSEMBLY PROTEIN CIAO1-RELATED"/>
    <property type="match status" value="1"/>
</dbReference>
<gene>
    <name evidence="3 5" type="primary">CIAO1</name>
    <name evidence="5" type="ORF">WISP_23925</name>
</gene>
<keyword evidence="2" id="KW-0677">Repeat</keyword>
<evidence type="ECO:0000313" key="6">
    <source>
        <dbReference type="Proteomes" id="UP001145742"/>
    </source>
</evidence>
<comment type="similarity">
    <text evidence="3">Belongs to the WD repeat CIA1 family.</text>
</comment>
<dbReference type="InterPro" id="IPR028608">
    <property type="entry name" value="CIAO1/Cia1"/>
</dbReference>
<dbReference type="Gene3D" id="2.130.10.10">
    <property type="entry name" value="YVTN repeat-like/Quinoprotein amine dehydrogenase"/>
    <property type="match status" value="1"/>
</dbReference>
<evidence type="ECO:0000256" key="1">
    <source>
        <dbReference type="ARBA" id="ARBA00022574"/>
    </source>
</evidence>
<accession>A0ABQ9DN07</accession>
<dbReference type="CDD" id="cd00200">
    <property type="entry name" value="WD40"/>
    <property type="match status" value="1"/>
</dbReference>
<dbReference type="PANTHER" id="PTHR19920">
    <property type="entry name" value="WD40 PROTEIN CIAO1"/>
    <property type="match status" value="1"/>
</dbReference>
<proteinExistence type="inferred from homology"/>
<dbReference type="HAMAP" id="MF_03037">
    <property type="entry name" value="ciao1"/>
    <property type="match status" value="1"/>
</dbReference>
<reference evidence="5" key="1">
    <citation type="submission" date="2019-10" db="EMBL/GenBank/DDBJ databases">
        <authorList>
            <person name="Soares A.E.R."/>
            <person name="Aleixo A."/>
            <person name="Schneider P."/>
            <person name="Miyaki C.Y."/>
            <person name="Schneider M.P."/>
            <person name="Mello C."/>
            <person name="Vasconcelos A.T.R."/>
        </authorList>
    </citation>
    <scope>NUCLEOTIDE SEQUENCE</scope>
    <source>
        <tissue evidence="5">Muscle</tissue>
    </source>
</reference>
<dbReference type="PROSITE" id="PS50082">
    <property type="entry name" value="WD_REPEATS_2"/>
    <property type="match status" value="5"/>
</dbReference>
<evidence type="ECO:0000256" key="2">
    <source>
        <dbReference type="ARBA" id="ARBA00022737"/>
    </source>
</evidence>
<feature type="repeat" description="WD" evidence="4">
    <location>
        <begin position="283"/>
        <end position="323"/>
    </location>
</feature>
<dbReference type="InterPro" id="IPR019775">
    <property type="entry name" value="WD40_repeat_CS"/>
</dbReference>
<comment type="subunit">
    <text evidence="3">Component of the CIA complex.</text>
</comment>
<protein>
    <recommendedName>
        <fullName evidence="3">Probable cytosolic iron-sulfur protein assembly protein CIAO1</fullName>
    </recommendedName>
    <alternativeName>
        <fullName evidence="3">WD repeat-containing protein 39</fullName>
    </alternativeName>
</protein>
<dbReference type="InterPro" id="IPR036322">
    <property type="entry name" value="WD40_repeat_dom_sf"/>
</dbReference>
<dbReference type="SUPFAM" id="SSF50978">
    <property type="entry name" value="WD40 repeat-like"/>
    <property type="match status" value="1"/>
</dbReference>
<evidence type="ECO:0000256" key="3">
    <source>
        <dbReference type="HAMAP-Rule" id="MF_03037"/>
    </source>
</evidence>
<evidence type="ECO:0000313" key="5">
    <source>
        <dbReference type="EMBL" id="KAJ7425318.1"/>
    </source>
</evidence>
<feature type="repeat" description="WD" evidence="4">
    <location>
        <begin position="130"/>
        <end position="161"/>
    </location>
</feature>
<feature type="repeat" description="WD" evidence="4">
    <location>
        <begin position="174"/>
        <end position="205"/>
    </location>
</feature>
<organism evidence="5 6">
    <name type="scientific">Willisornis vidua</name>
    <name type="common">Xingu scale-backed antbird</name>
    <dbReference type="NCBI Taxonomy" id="1566151"/>
    <lineage>
        <taxon>Eukaryota</taxon>
        <taxon>Metazoa</taxon>
        <taxon>Chordata</taxon>
        <taxon>Craniata</taxon>
        <taxon>Vertebrata</taxon>
        <taxon>Euteleostomi</taxon>
        <taxon>Archelosauria</taxon>
        <taxon>Archosauria</taxon>
        <taxon>Dinosauria</taxon>
        <taxon>Saurischia</taxon>
        <taxon>Theropoda</taxon>
        <taxon>Coelurosauria</taxon>
        <taxon>Aves</taxon>
        <taxon>Neognathae</taxon>
        <taxon>Neoaves</taxon>
        <taxon>Telluraves</taxon>
        <taxon>Australaves</taxon>
        <taxon>Passeriformes</taxon>
        <taxon>Thamnophilidae</taxon>
        <taxon>Willisornis</taxon>
    </lineage>
</organism>
<feature type="repeat" description="WD" evidence="4">
    <location>
        <begin position="21"/>
        <end position="43"/>
    </location>
</feature>
<comment type="function">
    <text evidence="3">Key component of the cytosolic iron-sulfur protein assembly (CIA) complex, a multiprotein complex that mediates the incorporation of iron-sulfur cluster into extramitochondrial Fe/S proteins.</text>
</comment>
<dbReference type="SMART" id="SM00320">
    <property type="entry name" value="WD40"/>
    <property type="match status" value="6"/>
</dbReference>
<dbReference type="PROSITE" id="PS00678">
    <property type="entry name" value="WD_REPEATS_1"/>
    <property type="match status" value="1"/>
</dbReference>
<dbReference type="PROSITE" id="PS50294">
    <property type="entry name" value="WD_REPEATS_REGION"/>
    <property type="match status" value="4"/>
</dbReference>
<dbReference type="Proteomes" id="UP001145742">
    <property type="component" value="Unassembled WGS sequence"/>
</dbReference>
<keyword evidence="1 4" id="KW-0853">WD repeat</keyword>
<name>A0ABQ9DN07_9PASS</name>
<dbReference type="Pfam" id="PF00400">
    <property type="entry name" value="WD40"/>
    <property type="match status" value="6"/>
</dbReference>
<dbReference type="EMBL" id="WHWB01032533">
    <property type="protein sequence ID" value="KAJ7425318.1"/>
    <property type="molecule type" value="Genomic_DNA"/>
</dbReference>
<evidence type="ECO:0000256" key="4">
    <source>
        <dbReference type="PROSITE-ProRule" id="PRU00221"/>
    </source>
</evidence>
<feature type="repeat" description="WD" evidence="4">
    <location>
        <begin position="85"/>
        <end position="126"/>
    </location>
</feature>